<evidence type="ECO:0000313" key="2">
    <source>
        <dbReference type="EMBL" id="MBB4277013.1"/>
    </source>
</evidence>
<gene>
    <name evidence="2" type="ORF">GGE12_004811</name>
</gene>
<accession>A0A7W6WGT0</accession>
<sequence length="98" mass="10498">MLKLLPEWLKIGAGAALGALVTFAMYATLNALVWLPAAEKHGRDLEAAELTAATNKAIGELSNAADQARVRRRLCSERGGLYDFAKSVCIEPEPQTDG</sequence>
<organism evidence="2 3">
    <name type="scientific">Rhizobium mongolense</name>
    <dbReference type="NCBI Taxonomy" id="57676"/>
    <lineage>
        <taxon>Bacteria</taxon>
        <taxon>Pseudomonadati</taxon>
        <taxon>Pseudomonadota</taxon>
        <taxon>Alphaproteobacteria</taxon>
        <taxon>Hyphomicrobiales</taxon>
        <taxon>Rhizobiaceae</taxon>
        <taxon>Rhizobium/Agrobacterium group</taxon>
        <taxon>Rhizobium</taxon>
    </lineage>
</organism>
<dbReference type="EMBL" id="JACIGM010000011">
    <property type="protein sequence ID" value="MBB4277013.1"/>
    <property type="molecule type" value="Genomic_DNA"/>
</dbReference>
<dbReference type="AlphaFoldDB" id="A0A7W6WGT0"/>
<comment type="caution">
    <text evidence="2">The sequence shown here is derived from an EMBL/GenBank/DDBJ whole genome shotgun (WGS) entry which is preliminary data.</text>
</comment>
<keyword evidence="1" id="KW-1133">Transmembrane helix</keyword>
<feature type="transmembrane region" description="Helical" evidence="1">
    <location>
        <begin position="12"/>
        <end position="35"/>
    </location>
</feature>
<evidence type="ECO:0000256" key="1">
    <source>
        <dbReference type="SAM" id="Phobius"/>
    </source>
</evidence>
<evidence type="ECO:0000313" key="3">
    <source>
        <dbReference type="Proteomes" id="UP000533641"/>
    </source>
</evidence>
<proteinExistence type="predicted"/>
<dbReference type="Proteomes" id="UP000533641">
    <property type="component" value="Unassembled WGS sequence"/>
</dbReference>
<protein>
    <submittedName>
        <fullName evidence="2">Uncharacterized protein</fullName>
    </submittedName>
</protein>
<reference evidence="2 3" key="1">
    <citation type="submission" date="2020-08" db="EMBL/GenBank/DDBJ databases">
        <title>Genomic Encyclopedia of Type Strains, Phase IV (KMG-V): Genome sequencing to study the core and pangenomes of soil and plant-associated prokaryotes.</title>
        <authorList>
            <person name="Whitman W."/>
        </authorList>
    </citation>
    <scope>NUCLEOTIDE SEQUENCE [LARGE SCALE GENOMIC DNA]</scope>
    <source>
        <strain evidence="2 3">SEMIA 402</strain>
    </source>
</reference>
<keyword evidence="1" id="KW-0812">Transmembrane</keyword>
<name>A0A7W6WGT0_9HYPH</name>
<dbReference type="RefSeq" id="WP_246778639.1">
    <property type="nucleotide sequence ID" value="NZ_JACIGM010000011.1"/>
</dbReference>
<keyword evidence="1" id="KW-0472">Membrane</keyword>